<accession>A0A6H2DGW0</accession>
<dbReference type="SUPFAM" id="SSF53300">
    <property type="entry name" value="vWA-like"/>
    <property type="match status" value="1"/>
</dbReference>
<keyword evidence="4" id="KW-1185">Reference proteome</keyword>
<feature type="domain" description="Putative Flp pilus-assembly TadG-like N-terminal" evidence="2">
    <location>
        <begin position="23"/>
        <end position="67"/>
    </location>
</feature>
<protein>
    <recommendedName>
        <fullName evidence="2">Putative Flp pilus-assembly TadG-like N-terminal domain-containing protein</fullName>
    </recommendedName>
</protein>
<evidence type="ECO:0000256" key="1">
    <source>
        <dbReference type="SAM" id="Phobius"/>
    </source>
</evidence>
<evidence type="ECO:0000259" key="2">
    <source>
        <dbReference type="Pfam" id="PF13400"/>
    </source>
</evidence>
<dbReference type="Gene3D" id="3.40.50.410">
    <property type="entry name" value="von Willebrand factor, type A domain"/>
    <property type="match status" value="1"/>
</dbReference>
<dbReference type="EMBL" id="CP051217">
    <property type="protein sequence ID" value="QJB67909.1"/>
    <property type="molecule type" value="Genomic_DNA"/>
</dbReference>
<dbReference type="AlphaFoldDB" id="A0A6H2DGW0"/>
<organism evidence="3 4">
    <name type="scientific">Parasphingorhabdus halotolerans</name>
    <dbReference type="NCBI Taxonomy" id="2725558"/>
    <lineage>
        <taxon>Bacteria</taxon>
        <taxon>Pseudomonadati</taxon>
        <taxon>Pseudomonadota</taxon>
        <taxon>Alphaproteobacteria</taxon>
        <taxon>Sphingomonadales</taxon>
        <taxon>Sphingomonadaceae</taxon>
        <taxon>Parasphingorhabdus</taxon>
    </lineage>
</organism>
<evidence type="ECO:0000313" key="4">
    <source>
        <dbReference type="Proteomes" id="UP000501600"/>
    </source>
</evidence>
<proteinExistence type="predicted"/>
<keyword evidence="1" id="KW-0812">Transmembrane</keyword>
<name>A0A6H2DGW0_9SPHN</name>
<sequence length="535" mass="58209">MTAKSNLTTVRSFLQKLRADRGGNTLAMMAAAMVPLAGMIGGGLDMSRVYMARAKLQNACDAASLAGRQSMSGASFTSADSVTANKYFNFNFPAGTMAAENVTFTVRPHPTDSAALEAFATADIPTSLMRIFGQEYVDIAVSCNAKRELGNNDIMLVLDVTGSMLCAPGIKGTCTESADSKIRKLRNGSLGLYRALQQDNSGQTRYGIMPYSGTVNVARRLTNDQVVQNMDYPDCNGYAVGYTYNGGKPYDCNAAVMRNVHINDTIWKDQGNGTNQRIAAWRTSGEGCIEERASMSAPTYPPVMNTTVTSDDINLLSRGWFDLDRKWGRYDYEQWSTYIKAGTKTRSAPSKITDPPYWQVGCPSEALRLRTFGGENGYKNAIDAATAKVTGGTYHDIGMIWGMRFISPDGLFAGSNPSTFNGYPVNKHIIFMTDGLTDTQTNPRYYSAYGVNAVENRLQGPGTTDDRHVARFHSACALARSMNITVWVIALDVTDTTDVEPCATSADHFYTSDGTDLEDVFTQIGKGIGDLRLTT</sequence>
<keyword evidence="1" id="KW-0472">Membrane</keyword>
<feature type="transmembrane region" description="Helical" evidence="1">
    <location>
        <begin position="26"/>
        <end position="44"/>
    </location>
</feature>
<keyword evidence="1" id="KW-1133">Transmembrane helix</keyword>
<evidence type="ECO:0000313" key="3">
    <source>
        <dbReference type="EMBL" id="QJB67909.1"/>
    </source>
</evidence>
<dbReference type="InterPro" id="IPR036465">
    <property type="entry name" value="vWFA_dom_sf"/>
</dbReference>
<dbReference type="InterPro" id="IPR028087">
    <property type="entry name" value="Tad_N"/>
</dbReference>
<dbReference type="RefSeq" id="WP_168817495.1">
    <property type="nucleotide sequence ID" value="NZ_CP051217.1"/>
</dbReference>
<gene>
    <name evidence="3" type="ORF">HF685_00110</name>
</gene>
<dbReference type="KEGG" id="phao:HF685_00110"/>
<reference evidence="3 4" key="1">
    <citation type="submission" date="2020-04" db="EMBL/GenBank/DDBJ databases">
        <title>Genome sequence for Sphingorhabdus sp. strain M1.</title>
        <authorList>
            <person name="Park S.-J."/>
        </authorList>
    </citation>
    <scope>NUCLEOTIDE SEQUENCE [LARGE SCALE GENOMIC DNA]</scope>
    <source>
        <strain evidence="3 4">JK6</strain>
    </source>
</reference>
<dbReference type="Pfam" id="PF13400">
    <property type="entry name" value="Tad"/>
    <property type="match status" value="1"/>
</dbReference>
<dbReference type="Proteomes" id="UP000501600">
    <property type="component" value="Chromosome"/>
</dbReference>